<dbReference type="InterPro" id="IPR028208">
    <property type="entry name" value="Effector_pro_NleD-like"/>
</dbReference>
<gene>
    <name evidence="2" type="ORF">CPter91_4734</name>
</gene>
<dbReference type="PATRIC" id="fig|279113.9.peg.4692"/>
<feature type="region of interest" description="Disordered" evidence="1">
    <location>
        <begin position="1"/>
        <end position="31"/>
    </location>
</feature>
<dbReference type="KEGG" id="cpra:CPter91_4734"/>
<feature type="region of interest" description="Disordered" evidence="1">
    <location>
        <begin position="233"/>
        <end position="252"/>
    </location>
</feature>
<feature type="region of interest" description="Disordered" evidence="1">
    <location>
        <begin position="272"/>
        <end position="304"/>
    </location>
</feature>
<feature type="compositionally biased region" description="Basic and acidic residues" evidence="1">
    <location>
        <begin position="279"/>
        <end position="292"/>
    </location>
</feature>
<dbReference type="EMBL" id="CP013234">
    <property type="protein sequence ID" value="AMP07033.1"/>
    <property type="molecule type" value="Genomic_DNA"/>
</dbReference>
<sequence>MRIPSNNPDASGSVEEQPLLPDGSSRSGNPATANVQELNLRTSRSNAWQTMDSYFSGLKPRAKVEPTGVPGVYVDHAASDTFKQKTGEALRRLGNIPTGRAVLKQVQSIHEMHTEKRVVIRDGGAMGHGSATAAAWNAPKHILPGFNSLETAVARQTEDPFMPFVAGSGVDTAVVLFNAEQGHNYADNPHTGECDASLAFVDLGHELIHANRLLHGAQYAVPIGNPSYDGNNPAAEEELRTTGVGPWRDEPISDNAMRRELGLTERASYVGNQGIRLRQPSEKNSAHTEQRLAELQASAKEKQS</sequence>
<protein>
    <submittedName>
        <fullName evidence="2">Type III effector HopAP1 domain protein</fullName>
    </submittedName>
</protein>
<evidence type="ECO:0000256" key="1">
    <source>
        <dbReference type="SAM" id="MobiDB-lite"/>
    </source>
</evidence>
<organism evidence="2 3">
    <name type="scientific">Collimonas pratensis</name>
    <dbReference type="NCBI Taxonomy" id="279113"/>
    <lineage>
        <taxon>Bacteria</taxon>
        <taxon>Pseudomonadati</taxon>
        <taxon>Pseudomonadota</taxon>
        <taxon>Betaproteobacteria</taxon>
        <taxon>Burkholderiales</taxon>
        <taxon>Oxalobacteraceae</taxon>
        <taxon>Collimonas</taxon>
    </lineage>
</organism>
<evidence type="ECO:0000313" key="2">
    <source>
        <dbReference type="EMBL" id="AMP07033.1"/>
    </source>
</evidence>
<evidence type="ECO:0000313" key="3">
    <source>
        <dbReference type="Proteomes" id="UP000074561"/>
    </source>
</evidence>
<dbReference type="RefSeq" id="WP_167595211.1">
    <property type="nucleotide sequence ID" value="NZ_CP013234.1"/>
</dbReference>
<dbReference type="Pfam" id="PF14891">
    <property type="entry name" value="Peptidase_M91"/>
    <property type="match status" value="1"/>
</dbReference>
<dbReference type="AlphaFoldDB" id="A0A127QAF4"/>
<reference evidence="2 3" key="1">
    <citation type="submission" date="2015-11" db="EMBL/GenBank/DDBJ databases">
        <title>Exploring the genomic traits of fungus-feeding bacterial genus Collimonas.</title>
        <authorList>
            <person name="Song C."/>
            <person name="Schmidt R."/>
            <person name="de Jager V."/>
            <person name="Krzyzanowska D."/>
            <person name="Jongedijk E."/>
            <person name="Cankar K."/>
            <person name="Beekwilder J."/>
            <person name="van Veen A."/>
            <person name="de Boer W."/>
            <person name="van Veen J.A."/>
            <person name="Garbeva P."/>
        </authorList>
    </citation>
    <scope>NUCLEOTIDE SEQUENCE [LARGE SCALE GENOMIC DNA]</scope>
    <source>
        <strain evidence="2 3">Ter91</strain>
    </source>
</reference>
<proteinExistence type="predicted"/>
<feature type="compositionally biased region" description="Polar residues" evidence="1">
    <location>
        <begin position="1"/>
        <end position="10"/>
    </location>
</feature>
<dbReference type="Proteomes" id="UP000074561">
    <property type="component" value="Chromosome"/>
</dbReference>
<accession>A0A127QAF4</accession>
<name>A0A127QAF4_9BURK</name>